<dbReference type="SUPFAM" id="SSF56801">
    <property type="entry name" value="Acetyl-CoA synthetase-like"/>
    <property type="match status" value="1"/>
</dbReference>
<comment type="similarity">
    <text evidence="3">Belongs to the ATP-dependent AMP-binding enzyme family.</text>
</comment>
<evidence type="ECO:0000313" key="11">
    <source>
        <dbReference type="EMBL" id="SEQ68549.1"/>
    </source>
</evidence>
<dbReference type="PANTHER" id="PTHR43767:SF8">
    <property type="entry name" value="LONG-CHAIN-FATTY-ACID--COA LIGASE"/>
    <property type="match status" value="1"/>
</dbReference>
<dbReference type="InterPro" id="IPR025110">
    <property type="entry name" value="AMP-bd_C"/>
</dbReference>
<dbReference type="Gene3D" id="3.30.300.30">
    <property type="match status" value="1"/>
</dbReference>
<evidence type="ECO:0000313" key="12">
    <source>
        <dbReference type="Proteomes" id="UP000242515"/>
    </source>
</evidence>
<dbReference type="STRING" id="988801.SAMN05216522_105170"/>
<protein>
    <recommendedName>
        <fullName evidence="7">Long-chain-fatty-acid--CoA ligase</fullName>
        <ecNumber evidence="6">6.2.1.3</ecNumber>
    </recommendedName>
    <alternativeName>
        <fullName evidence="8">Long-chain acyl-CoA synthetase</fullName>
    </alternativeName>
</protein>
<feature type="domain" description="AMP-dependent synthetase/ligase" evidence="9">
    <location>
        <begin position="39"/>
        <end position="428"/>
    </location>
</feature>
<dbReference type="EC" id="6.2.1.3" evidence="6"/>
<dbReference type="Proteomes" id="UP000242515">
    <property type="component" value="Unassembled WGS sequence"/>
</dbReference>
<dbReference type="FunFam" id="3.40.50.12780:FF:000003">
    <property type="entry name" value="Long-chain-fatty-acid--CoA ligase FadD"/>
    <property type="match status" value="1"/>
</dbReference>
<gene>
    <name evidence="11" type="ORF">SAMN05216522_105170</name>
</gene>
<evidence type="ECO:0000256" key="1">
    <source>
        <dbReference type="ARBA" id="ARBA00004170"/>
    </source>
</evidence>
<dbReference type="InterPro" id="IPR045851">
    <property type="entry name" value="AMP-bd_C_sf"/>
</dbReference>
<dbReference type="PROSITE" id="PS00455">
    <property type="entry name" value="AMP_BINDING"/>
    <property type="match status" value="1"/>
</dbReference>
<evidence type="ECO:0000256" key="5">
    <source>
        <dbReference type="ARBA" id="ARBA00023136"/>
    </source>
</evidence>
<dbReference type="InterPro" id="IPR020845">
    <property type="entry name" value="AMP-binding_CS"/>
</dbReference>
<dbReference type="GO" id="GO:0016020">
    <property type="term" value="C:membrane"/>
    <property type="evidence" value="ECO:0007669"/>
    <property type="project" value="UniProtKB-SubCell"/>
</dbReference>
<comment type="subcellular location">
    <subcellularLocation>
        <location evidence="1">Membrane</location>
        <topology evidence="1">Peripheral membrane protein</topology>
    </subcellularLocation>
</comment>
<dbReference type="GO" id="GO:0004467">
    <property type="term" value="F:long-chain fatty acid-CoA ligase activity"/>
    <property type="evidence" value="ECO:0007669"/>
    <property type="project" value="UniProtKB-EC"/>
</dbReference>
<accession>A0A1H9I1S3</accession>
<evidence type="ECO:0000256" key="7">
    <source>
        <dbReference type="ARBA" id="ARBA00039545"/>
    </source>
</evidence>
<evidence type="ECO:0000259" key="10">
    <source>
        <dbReference type="Pfam" id="PF13193"/>
    </source>
</evidence>
<keyword evidence="5" id="KW-0472">Membrane</keyword>
<dbReference type="EMBL" id="FOGC01000005">
    <property type="protein sequence ID" value="SEQ68549.1"/>
    <property type="molecule type" value="Genomic_DNA"/>
</dbReference>
<organism evidence="11 12">
    <name type="scientific">Rosenbergiella nectarea</name>
    <dbReference type="NCBI Taxonomy" id="988801"/>
    <lineage>
        <taxon>Bacteria</taxon>
        <taxon>Pseudomonadati</taxon>
        <taxon>Pseudomonadota</taxon>
        <taxon>Gammaproteobacteria</taxon>
        <taxon>Enterobacterales</taxon>
        <taxon>Erwiniaceae</taxon>
        <taxon>Rosenbergiella</taxon>
    </lineage>
</organism>
<dbReference type="AlphaFoldDB" id="A0A1H9I1S3"/>
<dbReference type="InterPro" id="IPR042099">
    <property type="entry name" value="ANL_N_sf"/>
</dbReference>
<dbReference type="InterPro" id="IPR050237">
    <property type="entry name" value="ATP-dep_AMP-bd_enzyme"/>
</dbReference>
<keyword evidence="4" id="KW-0436">Ligase</keyword>
<dbReference type="Pfam" id="PF00501">
    <property type="entry name" value="AMP-binding"/>
    <property type="match status" value="1"/>
</dbReference>
<dbReference type="InterPro" id="IPR000873">
    <property type="entry name" value="AMP-dep_synth/lig_dom"/>
</dbReference>
<evidence type="ECO:0000259" key="9">
    <source>
        <dbReference type="Pfam" id="PF00501"/>
    </source>
</evidence>
<reference evidence="12" key="1">
    <citation type="submission" date="2016-10" db="EMBL/GenBank/DDBJ databases">
        <authorList>
            <person name="Varghese N."/>
            <person name="Submissions S."/>
        </authorList>
    </citation>
    <scope>NUCLEOTIDE SEQUENCE [LARGE SCALE GENOMIC DNA]</scope>
    <source>
        <strain evidence="12">8N4</strain>
    </source>
</reference>
<dbReference type="PANTHER" id="PTHR43767">
    <property type="entry name" value="LONG-CHAIN-FATTY-ACID--COA LIGASE"/>
    <property type="match status" value="1"/>
</dbReference>
<evidence type="ECO:0000256" key="4">
    <source>
        <dbReference type="ARBA" id="ARBA00022598"/>
    </source>
</evidence>
<dbReference type="Pfam" id="PF13193">
    <property type="entry name" value="AMP-binding_C"/>
    <property type="match status" value="1"/>
</dbReference>
<comment type="pathway">
    <text evidence="2">Lipid metabolism; fatty acid beta-oxidation.</text>
</comment>
<evidence type="ECO:0000256" key="3">
    <source>
        <dbReference type="ARBA" id="ARBA00006432"/>
    </source>
</evidence>
<feature type="domain" description="AMP-binding enzyme C-terminal" evidence="10">
    <location>
        <begin position="479"/>
        <end position="553"/>
    </location>
</feature>
<dbReference type="Gene3D" id="3.40.50.12780">
    <property type="entry name" value="N-terminal domain of ligase-like"/>
    <property type="match status" value="1"/>
</dbReference>
<proteinExistence type="inferred from homology"/>
<sequence>MNSQQSAALSRGMASPRGVSRLNAENSFTQRYDSLLDMFETSVARYPDNVAFSNLGASLSYRELDKRSRALAAYFQHELGITNGQRIGLMLPNCLQYPVALFAIIRCGAIVVNINPLYTARELRHQLKDSGIDTLIILSNFAHTVQRVITDIPVNHLIVSELGDEHPPLRRKVIHFTLHYIKKKVPKWQITHQPYRDCMKKGQDLPYRRPELRPDDVALLQYTGGTTGVAKGAMLTHANLLANIEQIKAVYGDLLVPGQEKIVSALPLYHIFALMINCLLFVEQGASNLLITNPLDMDSWVASLKKVNFSVISGVNTLYARLVNHPGFRQLDFSALKISVAGGMPIQRQVATEWEDLTGTPIIEGYGLTECSPLVAVNPLTIRQHTGTIGLPIASTEIVLLDEKLSPVPVGQPGELCVKGPQVMKGYWQHSEETSLVFDTEGWFHTGDIAMITEQGLLKLVDRKKDIIIVSGFNVYPSEIETVLNEHPHISEAVAVGLASDTSGEAVKVFVVRKEPSLTETQIIVYCREQLTGYKVPKIIEFRDALPKNPLGKVLRHALTTVTQPEQS</sequence>
<evidence type="ECO:0000256" key="8">
    <source>
        <dbReference type="ARBA" id="ARBA00042773"/>
    </source>
</evidence>
<dbReference type="CDD" id="cd05936">
    <property type="entry name" value="FC-FACS_FadD_like"/>
    <property type="match status" value="1"/>
</dbReference>
<evidence type="ECO:0000256" key="2">
    <source>
        <dbReference type="ARBA" id="ARBA00005005"/>
    </source>
</evidence>
<keyword evidence="12" id="KW-1185">Reference proteome</keyword>
<evidence type="ECO:0000256" key="6">
    <source>
        <dbReference type="ARBA" id="ARBA00026121"/>
    </source>
</evidence>
<name>A0A1H9I1S3_9GAMM</name>